<gene>
    <name evidence="1" type="ORF">G3N56_11810</name>
</gene>
<comment type="caution">
    <text evidence="1">The sequence shown here is derived from an EMBL/GenBank/DDBJ whole genome shotgun (WGS) entry which is preliminary data.</text>
</comment>
<organism evidence="1 2">
    <name type="scientific">Desulfolutivibrio sulfodismutans</name>
    <dbReference type="NCBI Taxonomy" id="63561"/>
    <lineage>
        <taxon>Bacteria</taxon>
        <taxon>Pseudomonadati</taxon>
        <taxon>Thermodesulfobacteriota</taxon>
        <taxon>Desulfovibrionia</taxon>
        <taxon>Desulfovibrionales</taxon>
        <taxon>Desulfovibrionaceae</taxon>
        <taxon>Desulfolutivibrio</taxon>
    </lineage>
</organism>
<proteinExistence type="predicted"/>
<evidence type="ECO:0000313" key="1">
    <source>
        <dbReference type="EMBL" id="NDY57426.1"/>
    </source>
</evidence>
<dbReference type="Proteomes" id="UP000469724">
    <property type="component" value="Unassembled WGS sequence"/>
</dbReference>
<dbReference type="RefSeq" id="WP_163302467.1">
    <property type="nucleotide sequence ID" value="NZ_JAAGRQ010000047.1"/>
</dbReference>
<dbReference type="EMBL" id="JAAGRQ010000047">
    <property type="protein sequence ID" value="NDY57426.1"/>
    <property type="molecule type" value="Genomic_DNA"/>
</dbReference>
<protein>
    <submittedName>
        <fullName evidence="1">Uncharacterized protein</fullName>
    </submittedName>
</protein>
<keyword evidence="2" id="KW-1185">Reference proteome</keyword>
<name>A0A7K3NMJ8_9BACT</name>
<dbReference type="AlphaFoldDB" id="A0A7K3NMJ8"/>
<accession>A0A7K3NMJ8</accession>
<evidence type="ECO:0000313" key="2">
    <source>
        <dbReference type="Proteomes" id="UP000469724"/>
    </source>
</evidence>
<sequence length="64" mass="6812">MTTPRFAVDTSAIPGRAAIRDTARGRLVGFFLADPDKPDAAERIAAICAERLNEIAARAAKQGE</sequence>
<reference evidence="1 2" key="1">
    <citation type="submission" date="2020-02" db="EMBL/GenBank/DDBJ databases">
        <title>Comparative genomics of sulfur disproportionating microorganisms.</title>
        <authorList>
            <person name="Ward L.M."/>
            <person name="Bertran E."/>
            <person name="Johnston D.T."/>
        </authorList>
    </citation>
    <scope>NUCLEOTIDE SEQUENCE [LARGE SCALE GENOMIC DNA]</scope>
    <source>
        <strain evidence="1 2">DSM 3696</strain>
    </source>
</reference>